<dbReference type="EMBL" id="ABFX02000013">
    <property type="protein sequence ID" value="EDS17217.1"/>
    <property type="molecule type" value="Genomic_DNA"/>
</dbReference>
<dbReference type="PANTHER" id="PTHR34047">
    <property type="entry name" value="NUCLEAR INTRON MATURASE 1, MITOCHONDRIAL-RELATED"/>
    <property type="match status" value="1"/>
</dbReference>
<name>B0N960_9FIRM</name>
<dbReference type="PANTHER" id="PTHR34047:SF8">
    <property type="entry name" value="PROTEIN YKFC"/>
    <property type="match status" value="1"/>
</dbReference>
<dbReference type="SUPFAM" id="SSF56672">
    <property type="entry name" value="DNA/RNA polymerases"/>
    <property type="match status" value="1"/>
</dbReference>
<reference evidence="1" key="2">
    <citation type="submission" date="2014-06" db="EMBL/GenBank/DDBJ databases">
        <title>Draft genome sequence of Clostridium ramosum(DSM 1402).</title>
        <authorList>
            <person name="Sudarsanam P."/>
            <person name="Ley R."/>
            <person name="Guruge J."/>
            <person name="Turnbaugh P.J."/>
            <person name="Mahowald M."/>
            <person name="Liep D."/>
            <person name="Gordon J."/>
        </authorList>
    </citation>
    <scope>NUCLEOTIDE SEQUENCE</scope>
    <source>
        <strain evidence="1">DSM 1402</strain>
    </source>
</reference>
<accession>B0N960</accession>
<dbReference type="InterPro" id="IPR043502">
    <property type="entry name" value="DNA/RNA_pol_sf"/>
</dbReference>
<dbReference type="AlphaFoldDB" id="B0N960"/>
<evidence type="ECO:0000313" key="1">
    <source>
        <dbReference type="EMBL" id="EDS17217.1"/>
    </source>
</evidence>
<dbReference type="eggNOG" id="COG3344">
    <property type="taxonomic scope" value="Bacteria"/>
</dbReference>
<comment type="caution">
    <text evidence="1">The sequence shown here is derived from an EMBL/GenBank/DDBJ whole genome shotgun (WGS) entry which is preliminary data.</text>
</comment>
<dbReference type="GeneID" id="88692912"/>
<evidence type="ECO:0000313" key="2">
    <source>
        <dbReference type="Proteomes" id="UP000005798"/>
    </source>
</evidence>
<reference evidence="1" key="1">
    <citation type="submission" date="2007-11" db="EMBL/GenBank/DDBJ databases">
        <authorList>
            <person name="Fulton L."/>
            <person name="Clifton S."/>
            <person name="Fulton B."/>
            <person name="Xu J."/>
            <person name="Minx P."/>
            <person name="Pepin K.H."/>
            <person name="Johnson M."/>
            <person name="Thiruvilangam P."/>
            <person name="Bhonagiri V."/>
            <person name="Nash W.E."/>
            <person name="Mardis E.R."/>
            <person name="Wilson R.K."/>
        </authorList>
    </citation>
    <scope>NUCLEOTIDE SEQUENCE [LARGE SCALE GENOMIC DNA]</scope>
    <source>
        <strain evidence="1">DSM 1402</strain>
    </source>
</reference>
<proteinExistence type="predicted"/>
<dbReference type="HOGENOM" id="CLU_013584_7_4_9"/>
<dbReference type="Proteomes" id="UP000005798">
    <property type="component" value="Unassembled WGS sequence"/>
</dbReference>
<dbReference type="RefSeq" id="WP_003539622.1">
    <property type="nucleotide sequence ID" value="NZ_CAXTKX010000009.1"/>
</dbReference>
<organism evidence="1 2">
    <name type="scientific">Thomasclavelia ramosa DSM 1402</name>
    <dbReference type="NCBI Taxonomy" id="445974"/>
    <lineage>
        <taxon>Bacteria</taxon>
        <taxon>Bacillati</taxon>
        <taxon>Bacillota</taxon>
        <taxon>Erysipelotrichia</taxon>
        <taxon>Erysipelotrichales</taxon>
        <taxon>Coprobacillaceae</taxon>
        <taxon>Thomasclavelia</taxon>
    </lineage>
</organism>
<sequence length="93" mass="10620">MGVDELKGYLEEIKDSIRNKTYKPELVRRVEIPKPDGGVQNLGVPTVLDRFVQQAIAQVLIPIYESIFSDNSFGFRPNRCCEMAIIKALEYMN</sequence>
<keyword evidence="2" id="KW-1185">Reference proteome</keyword>
<gene>
    <name evidence="1" type="ORF">CLORAM_03191</name>
</gene>
<protein>
    <submittedName>
        <fullName evidence="1">GBSi1, group II intron, maturase family protein</fullName>
    </submittedName>
</protein>
<dbReference type="InterPro" id="IPR051083">
    <property type="entry name" value="GrpII_Intron_Splice-Mob/Def"/>
</dbReference>